<reference evidence="2" key="1">
    <citation type="submission" date="2020-08" db="EMBL/GenBank/DDBJ databases">
        <title>Multicomponent nature underlies the extraordinary mechanical properties of spider dragline silk.</title>
        <authorList>
            <person name="Kono N."/>
            <person name="Nakamura H."/>
            <person name="Mori M."/>
            <person name="Yoshida Y."/>
            <person name="Ohtoshi R."/>
            <person name="Malay A.D."/>
            <person name="Moran D.A.P."/>
            <person name="Tomita M."/>
            <person name="Numata K."/>
            <person name="Arakawa K."/>
        </authorList>
    </citation>
    <scope>NUCLEOTIDE SEQUENCE</scope>
</reference>
<feature type="chain" id="PRO_5036445427" evidence="1">
    <location>
        <begin position="22"/>
        <end position="102"/>
    </location>
</feature>
<feature type="signal peptide" evidence="1">
    <location>
        <begin position="1"/>
        <end position="21"/>
    </location>
</feature>
<gene>
    <name evidence="2" type="ORF">NPIL_465391</name>
</gene>
<dbReference type="EMBL" id="BMAW01061414">
    <property type="protein sequence ID" value="GFT31093.1"/>
    <property type="molecule type" value="Genomic_DNA"/>
</dbReference>
<evidence type="ECO:0000313" key="3">
    <source>
        <dbReference type="Proteomes" id="UP000887013"/>
    </source>
</evidence>
<organism evidence="2 3">
    <name type="scientific">Nephila pilipes</name>
    <name type="common">Giant wood spider</name>
    <name type="synonym">Nephila maculata</name>
    <dbReference type="NCBI Taxonomy" id="299642"/>
    <lineage>
        <taxon>Eukaryota</taxon>
        <taxon>Metazoa</taxon>
        <taxon>Ecdysozoa</taxon>
        <taxon>Arthropoda</taxon>
        <taxon>Chelicerata</taxon>
        <taxon>Arachnida</taxon>
        <taxon>Araneae</taxon>
        <taxon>Araneomorphae</taxon>
        <taxon>Entelegynae</taxon>
        <taxon>Araneoidea</taxon>
        <taxon>Nephilidae</taxon>
        <taxon>Nephila</taxon>
    </lineage>
</organism>
<keyword evidence="3" id="KW-1185">Reference proteome</keyword>
<accession>A0A8X6NTL1</accession>
<protein>
    <submittedName>
        <fullName evidence="2">Uncharacterized protein</fullName>
    </submittedName>
</protein>
<proteinExistence type="predicted"/>
<sequence>MLAREFIALVLLGNLLPKAWTPMTPHYSSRQPGDLVAGLLLEKPFVHKEYQAGKSSDITLAYKYNGFVTHQQENVRTELSRSMAYFFILFRRMKASGSVSSD</sequence>
<evidence type="ECO:0000313" key="2">
    <source>
        <dbReference type="EMBL" id="GFT31093.1"/>
    </source>
</evidence>
<name>A0A8X6NTL1_NEPPI</name>
<dbReference type="AlphaFoldDB" id="A0A8X6NTL1"/>
<keyword evidence="1" id="KW-0732">Signal</keyword>
<evidence type="ECO:0000256" key="1">
    <source>
        <dbReference type="SAM" id="SignalP"/>
    </source>
</evidence>
<dbReference type="Proteomes" id="UP000887013">
    <property type="component" value="Unassembled WGS sequence"/>
</dbReference>
<comment type="caution">
    <text evidence="2">The sequence shown here is derived from an EMBL/GenBank/DDBJ whole genome shotgun (WGS) entry which is preliminary data.</text>
</comment>